<dbReference type="GO" id="GO:0005886">
    <property type="term" value="C:plasma membrane"/>
    <property type="evidence" value="ECO:0007669"/>
    <property type="project" value="UniProtKB-SubCell"/>
</dbReference>
<evidence type="ECO:0000256" key="3">
    <source>
        <dbReference type="ARBA" id="ARBA00022692"/>
    </source>
</evidence>
<feature type="transmembrane region" description="Helical" evidence="6">
    <location>
        <begin position="35"/>
        <end position="57"/>
    </location>
</feature>
<evidence type="ECO:0000313" key="9">
    <source>
        <dbReference type="Proteomes" id="UP000824267"/>
    </source>
</evidence>
<dbReference type="Pfam" id="PF00892">
    <property type="entry name" value="EamA"/>
    <property type="match status" value="2"/>
</dbReference>
<keyword evidence="3 6" id="KW-0812">Transmembrane</keyword>
<comment type="subcellular location">
    <subcellularLocation>
        <location evidence="1">Cell membrane</location>
        <topology evidence="1">Multi-pass membrane protein</topology>
    </subcellularLocation>
</comment>
<keyword evidence="5 6" id="KW-0472">Membrane</keyword>
<feature type="transmembrane region" description="Helical" evidence="6">
    <location>
        <begin position="9"/>
        <end position="29"/>
    </location>
</feature>
<evidence type="ECO:0000256" key="6">
    <source>
        <dbReference type="SAM" id="Phobius"/>
    </source>
</evidence>
<proteinExistence type="predicted"/>
<evidence type="ECO:0000256" key="1">
    <source>
        <dbReference type="ARBA" id="ARBA00004651"/>
    </source>
</evidence>
<evidence type="ECO:0000256" key="2">
    <source>
        <dbReference type="ARBA" id="ARBA00022475"/>
    </source>
</evidence>
<name>A0A9D1RGA5_9BACT</name>
<dbReference type="Proteomes" id="UP000824267">
    <property type="component" value="Unassembled WGS sequence"/>
</dbReference>
<feature type="transmembrane region" description="Helical" evidence="6">
    <location>
        <begin position="154"/>
        <end position="174"/>
    </location>
</feature>
<evidence type="ECO:0000256" key="4">
    <source>
        <dbReference type="ARBA" id="ARBA00022989"/>
    </source>
</evidence>
<feature type="transmembrane region" description="Helical" evidence="6">
    <location>
        <begin position="218"/>
        <end position="237"/>
    </location>
</feature>
<feature type="transmembrane region" description="Helical" evidence="6">
    <location>
        <begin position="127"/>
        <end position="148"/>
    </location>
</feature>
<evidence type="ECO:0000259" key="7">
    <source>
        <dbReference type="Pfam" id="PF00892"/>
    </source>
</evidence>
<dbReference type="PANTHER" id="PTHR42920:SF11">
    <property type="entry name" value="INNER MEMBRANE PROTEIN YTFF"/>
    <property type="match status" value="1"/>
</dbReference>
<dbReference type="InterPro" id="IPR000620">
    <property type="entry name" value="EamA_dom"/>
</dbReference>
<keyword evidence="4 6" id="KW-1133">Transmembrane helix</keyword>
<reference evidence="8" key="2">
    <citation type="submission" date="2021-04" db="EMBL/GenBank/DDBJ databases">
        <authorList>
            <person name="Gilroy R."/>
        </authorList>
    </citation>
    <scope>NUCLEOTIDE SEQUENCE</scope>
    <source>
        <strain evidence="8">Gambia16-930</strain>
    </source>
</reference>
<dbReference type="EMBL" id="DXGG01000175">
    <property type="protein sequence ID" value="HIW87726.1"/>
    <property type="molecule type" value="Genomic_DNA"/>
</dbReference>
<protein>
    <submittedName>
        <fullName evidence="8">DMT family transporter</fullName>
    </submittedName>
</protein>
<dbReference type="InterPro" id="IPR037185">
    <property type="entry name" value="EmrE-like"/>
</dbReference>
<dbReference type="InterPro" id="IPR051258">
    <property type="entry name" value="Diverse_Substrate_Transporter"/>
</dbReference>
<keyword evidence="2" id="KW-1003">Cell membrane</keyword>
<reference evidence="8" key="1">
    <citation type="journal article" date="2021" name="PeerJ">
        <title>Extensive microbial diversity within the chicken gut microbiome revealed by metagenomics and culture.</title>
        <authorList>
            <person name="Gilroy R."/>
            <person name="Ravi A."/>
            <person name="Getino M."/>
            <person name="Pursley I."/>
            <person name="Horton D.L."/>
            <person name="Alikhan N.F."/>
            <person name="Baker D."/>
            <person name="Gharbi K."/>
            <person name="Hall N."/>
            <person name="Watson M."/>
            <person name="Adriaenssens E.M."/>
            <person name="Foster-Nyarko E."/>
            <person name="Jarju S."/>
            <person name="Secka A."/>
            <person name="Antonio M."/>
            <person name="Oren A."/>
            <person name="Chaudhuri R.R."/>
            <person name="La Ragione R."/>
            <person name="Hildebrand F."/>
            <person name="Pallen M.J."/>
        </authorList>
    </citation>
    <scope>NUCLEOTIDE SEQUENCE</scope>
    <source>
        <strain evidence="8">Gambia16-930</strain>
    </source>
</reference>
<feature type="domain" description="EamA" evidence="7">
    <location>
        <begin position="6"/>
        <end position="141"/>
    </location>
</feature>
<comment type="caution">
    <text evidence="8">The sequence shown here is derived from an EMBL/GenBank/DDBJ whole genome shotgun (WGS) entry which is preliminary data.</text>
</comment>
<feature type="transmembrane region" description="Helical" evidence="6">
    <location>
        <begin position="186"/>
        <end position="203"/>
    </location>
</feature>
<feature type="transmembrane region" description="Helical" evidence="6">
    <location>
        <begin position="69"/>
        <end position="93"/>
    </location>
</feature>
<dbReference type="PANTHER" id="PTHR42920">
    <property type="entry name" value="OS03G0707200 PROTEIN-RELATED"/>
    <property type="match status" value="1"/>
</dbReference>
<gene>
    <name evidence="8" type="ORF">IAC47_05570</name>
</gene>
<organism evidence="8 9">
    <name type="scientific">Candidatus Onthomorpha intestinigallinarum</name>
    <dbReference type="NCBI Taxonomy" id="2840880"/>
    <lineage>
        <taxon>Bacteria</taxon>
        <taxon>Pseudomonadati</taxon>
        <taxon>Bacteroidota</taxon>
        <taxon>Bacteroidia</taxon>
        <taxon>Bacteroidales</taxon>
        <taxon>Candidatus Onthomorpha</taxon>
    </lineage>
</organism>
<dbReference type="SUPFAM" id="SSF103481">
    <property type="entry name" value="Multidrug resistance efflux transporter EmrE"/>
    <property type="match status" value="2"/>
</dbReference>
<feature type="transmembrane region" description="Helical" evidence="6">
    <location>
        <begin position="273"/>
        <end position="291"/>
    </location>
</feature>
<dbReference type="AlphaFoldDB" id="A0A9D1RGA5"/>
<accession>A0A9D1RGA5</accession>
<feature type="domain" description="EamA" evidence="7">
    <location>
        <begin position="155"/>
        <end position="291"/>
    </location>
</feature>
<feature type="transmembrane region" description="Helical" evidence="6">
    <location>
        <begin position="99"/>
        <end position="118"/>
    </location>
</feature>
<evidence type="ECO:0000313" key="8">
    <source>
        <dbReference type="EMBL" id="HIW87726.1"/>
    </source>
</evidence>
<evidence type="ECO:0000256" key="5">
    <source>
        <dbReference type="ARBA" id="ARBA00023136"/>
    </source>
</evidence>
<sequence length="311" mass="34437">MKQTHIGHLAIFVVNLLFGLNTPITKTILLSDYDISPLALTCFRYIGAAVAFWLAALVFRAPEASRKDILLFVLASVFGIVLNQTTFVVGLSTTSPVDASIVVTLTPIITMIFAAIFIKEPITTKKVVGVLIGCAGALLLILTSNTLGSAPRSLFGNMLCLLSCLSYGLYLTLFRNLIARNHPLTLMKWMFLFGTVMLLPFSYDSVIHVPYSSIPLDIYLRIGYVVLVATFLTYLLIPIGQVRIRPTTLTMYNYLQPVVTTLLAVYMGLDTFGWHKALAALLVFLGVYVVTKSKSRQQMEEQKLKEENKAQ</sequence>
<feature type="transmembrane region" description="Helical" evidence="6">
    <location>
        <begin position="249"/>
        <end position="267"/>
    </location>
</feature>